<dbReference type="SUPFAM" id="SSF109631">
    <property type="entry name" value="Transcriptional repressor TraM"/>
    <property type="match status" value="1"/>
</dbReference>
<protein>
    <recommendedName>
        <fullName evidence="4">Transcriptional regulator</fullName>
    </recommendedName>
</protein>
<evidence type="ECO:0000313" key="3">
    <source>
        <dbReference type="Proteomes" id="UP001237780"/>
    </source>
</evidence>
<reference evidence="2 3" key="1">
    <citation type="submission" date="2023-07" db="EMBL/GenBank/DDBJ databases">
        <title>Comparative genomics of wheat-associated soil bacteria to identify genetic determinants of phenazine resistance.</title>
        <authorList>
            <person name="Mouncey N."/>
        </authorList>
    </citation>
    <scope>NUCLEOTIDE SEQUENCE [LARGE SCALE GENOMIC DNA]</scope>
    <source>
        <strain evidence="2 3">W4I11</strain>
    </source>
</reference>
<keyword evidence="3" id="KW-1185">Reference proteome</keyword>
<accession>A0ABU0S5M8</accession>
<organism evidence="2 3">
    <name type="scientific">Phyllobacterium ifriqiyense</name>
    <dbReference type="NCBI Taxonomy" id="314238"/>
    <lineage>
        <taxon>Bacteria</taxon>
        <taxon>Pseudomonadati</taxon>
        <taxon>Pseudomonadota</taxon>
        <taxon>Alphaproteobacteria</taxon>
        <taxon>Hyphomicrobiales</taxon>
        <taxon>Phyllobacteriaceae</taxon>
        <taxon>Phyllobacterium</taxon>
    </lineage>
</organism>
<dbReference type="InterPro" id="IPR036336">
    <property type="entry name" value="Tscrpt_rep_TraM_sf"/>
</dbReference>
<name>A0ABU0S5M8_9HYPH</name>
<dbReference type="Gene3D" id="1.10.287.160">
    <property type="entry name" value="HR1 repeat"/>
    <property type="match status" value="1"/>
</dbReference>
<dbReference type="Proteomes" id="UP001237780">
    <property type="component" value="Unassembled WGS sequence"/>
</dbReference>
<dbReference type="EMBL" id="JAUSZT010000002">
    <property type="protein sequence ID" value="MDQ0996039.1"/>
    <property type="molecule type" value="Genomic_DNA"/>
</dbReference>
<dbReference type="Pfam" id="PF09228">
    <property type="entry name" value="Prok-TraM"/>
    <property type="match status" value="1"/>
</dbReference>
<dbReference type="InterPro" id="IPR015309">
    <property type="entry name" value="Tscrpt_rep_TraM"/>
</dbReference>
<evidence type="ECO:0000256" key="1">
    <source>
        <dbReference type="SAM" id="MobiDB-lite"/>
    </source>
</evidence>
<gene>
    <name evidence="2" type="ORF">QFZ34_001216</name>
</gene>
<proteinExistence type="predicted"/>
<sequence>MSKVELELCVIDAIREHRRLLESDQIVYEEWESARADPQVPTEQIERLAAECLSRQERTAAQQNHLSELLDLLGYIPKVPEDSPEEVNSAQEYPCLSRSRLRD</sequence>
<comment type="caution">
    <text evidence="2">The sequence shown here is derived from an EMBL/GenBank/DDBJ whole genome shotgun (WGS) entry which is preliminary data.</text>
</comment>
<evidence type="ECO:0000313" key="2">
    <source>
        <dbReference type="EMBL" id="MDQ0996039.1"/>
    </source>
</evidence>
<evidence type="ECO:0008006" key="4">
    <source>
        <dbReference type="Google" id="ProtNLM"/>
    </source>
</evidence>
<feature type="region of interest" description="Disordered" evidence="1">
    <location>
        <begin position="81"/>
        <end position="103"/>
    </location>
</feature>